<dbReference type="EMBL" id="JACCBS010000001">
    <property type="protein sequence ID" value="NYE57111.1"/>
    <property type="molecule type" value="Genomic_DNA"/>
</dbReference>
<dbReference type="RefSeq" id="WP_051250249.1">
    <property type="nucleotide sequence ID" value="NZ_ATYG01000021.1"/>
</dbReference>
<proteinExistence type="predicted"/>
<protein>
    <submittedName>
        <fullName evidence="1">Uncharacterized protein</fullName>
    </submittedName>
</protein>
<dbReference type="Proteomes" id="UP000604066">
    <property type="component" value="Unassembled WGS sequence"/>
</dbReference>
<accession>A0ABX2R7G7</accession>
<evidence type="ECO:0000313" key="2">
    <source>
        <dbReference type="Proteomes" id="UP000604066"/>
    </source>
</evidence>
<comment type="caution">
    <text evidence="1">The sequence shown here is derived from an EMBL/GenBank/DDBJ whole genome shotgun (WGS) entry which is preliminary data.</text>
</comment>
<evidence type="ECO:0000313" key="1">
    <source>
        <dbReference type="EMBL" id="NYE57111.1"/>
    </source>
</evidence>
<organism evidence="1 2">
    <name type="scientific">Carboxydothermus ferrireducens DSM 11255</name>
    <dbReference type="NCBI Taxonomy" id="1119529"/>
    <lineage>
        <taxon>Bacteria</taxon>
        <taxon>Bacillati</taxon>
        <taxon>Bacillota</taxon>
        <taxon>Clostridia</taxon>
        <taxon>Thermoanaerobacterales</taxon>
        <taxon>Thermoanaerobacteraceae</taxon>
        <taxon>Carboxydothermus</taxon>
    </lineage>
</organism>
<gene>
    <name evidence="1" type="ORF">HDG70_000817</name>
</gene>
<sequence length="132" mass="15257">MGNLRKLKRTLEKSSGVQKEPENLFSRIDSGIIGKVEVVEVKKDAELKKPLEEMNFDELWEELIRVANREYDGHFMLLRFTTNWRCCFGTVEADPMTTLYMAEGTTLEEAIRNALKNRVDADKILKMAEEAE</sequence>
<name>A0ABX2R7G7_9THEO</name>
<reference evidence="1 2" key="1">
    <citation type="submission" date="2020-07" db="EMBL/GenBank/DDBJ databases">
        <title>Genomic Encyclopedia of Type Strains, Phase III (KMG-III): the genomes of soil and plant-associated and newly described type strains.</title>
        <authorList>
            <person name="Whitman W."/>
        </authorList>
    </citation>
    <scope>NUCLEOTIDE SEQUENCE [LARGE SCALE GENOMIC DNA]</scope>
    <source>
        <strain evidence="1 2">DSM 11255</strain>
    </source>
</reference>
<keyword evidence="2" id="KW-1185">Reference proteome</keyword>